<sequence length="68" mass="7472">MPTWPSGDRQGRGPGRRNEGQALPDEHRNQLGLALQATLNLLGFGEKGFGDRDRPFHNKTDVYGALSP</sequence>
<protein>
    <submittedName>
        <fullName evidence="3">Uncharacterized protein LOC113463968 isoform X3</fullName>
    </submittedName>
</protein>
<keyword evidence="2" id="KW-1185">Reference proteome</keyword>
<dbReference type="AlphaFoldDB" id="A0AAJ7W991"/>
<evidence type="ECO:0000313" key="2">
    <source>
        <dbReference type="Proteomes" id="UP000694925"/>
    </source>
</evidence>
<feature type="region of interest" description="Disordered" evidence="1">
    <location>
        <begin position="1"/>
        <end position="29"/>
    </location>
</feature>
<organism evidence="2 3">
    <name type="scientific">Ceratina calcarata</name>
    <dbReference type="NCBI Taxonomy" id="156304"/>
    <lineage>
        <taxon>Eukaryota</taxon>
        <taxon>Metazoa</taxon>
        <taxon>Ecdysozoa</taxon>
        <taxon>Arthropoda</taxon>
        <taxon>Hexapoda</taxon>
        <taxon>Insecta</taxon>
        <taxon>Pterygota</taxon>
        <taxon>Neoptera</taxon>
        <taxon>Endopterygota</taxon>
        <taxon>Hymenoptera</taxon>
        <taxon>Apocrita</taxon>
        <taxon>Aculeata</taxon>
        <taxon>Apoidea</taxon>
        <taxon>Anthophila</taxon>
        <taxon>Apidae</taxon>
        <taxon>Ceratina</taxon>
        <taxon>Zadontomerus</taxon>
    </lineage>
</organism>
<dbReference type="GeneID" id="113463968"/>
<name>A0AAJ7W991_9HYME</name>
<feature type="compositionally biased region" description="Basic and acidic residues" evidence="1">
    <location>
        <begin position="48"/>
        <end position="60"/>
    </location>
</feature>
<feature type="region of interest" description="Disordered" evidence="1">
    <location>
        <begin position="46"/>
        <end position="68"/>
    </location>
</feature>
<proteinExistence type="predicted"/>
<dbReference type="RefSeq" id="XP_026667098.1">
    <property type="nucleotide sequence ID" value="XM_026811297.1"/>
</dbReference>
<reference evidence="3" key="1">
    <citation type="submission" date="2025-08" db="UniProtKB">
        <authorList>
            <consortium name="RefSeq"/>
        </authorList>
    </citation>
    <scope>IDENTIFICATION</scope>
    <source>
        <tissue evidence="3">Whole body</tissue>
    </source>
</reference>
<evidence type="ECO:0000313" key="3">
    <source>
        <dbReference type="RefSeq" id="XP_026667098.1"/>
    </source>
</evidence>
<dbReference type="Proteomes" id="UP000694925">
    <property type="component" value="Unplaced"/>
</dbReference>
<feature type="compositionally biased region" description="Basic and acidic residues" evidence="1">
    <location>
        <begin position="16"/>
        <end position="29"/>
    </location>
</feature>
<gene>
    <name evidence="3" type="primary">LOC113463968</name>
</gene>
<accession>A0AAJ7W991</accession>
<evidence type="ECO:0000256" key="1">
    <source>
        <dbReference type="SAM" id="MobiDB-lite"/>
    </source>
</evidence>